<dbReference type="EMBL" id="PQFF01000413">
    <property type="protein sequence ID" value="RHZ51731.1"/>
    <property type="molecule type" value="Genomic_DNA"/>
</dbReference>
<gene>
    <name evidence="1" type="ORF">Glove_471g5</name>
</gene>
<reference evidence="1 2" key="1">
    <citation type="submission" date="2018-08" db="EMBL/GenBank/DDBJ databases">
        <title>Genome and evolution of the arbuscular mycorrhizal fungus Diversispora epigaea (formerly Glomus versiforme) and its bacterial endosymbionts.</title>
        <authorList>
            <person name="Sun X."/>
            <person name="Fei Z."/>
            <person name="Harrison M."/>
        </authorList>
    </citation>
    <scope>NUCLEOTIDE SEQUENCE [LARGE SCALE GENOMIC DNA]</scope>
    <source>
        <strain evidence="1 2">IT104</strain>
    </source>
</reference>
<name>A0A397GL48_9GLOM</name>
<accession>A0A397GL48</accession>
<sequence>MSYLTRFDQKPSIKLNSPLQLADSTSEFRWRDIRALNINYRNGDIKMFGELQVISFNTSLPSYISDVLVKELAEAGKREKVIDNFVNFLLGILKFNEYPFKLKLKADCYFQVDDKVVTSETNFSIWKNKLYVIVNEDKHIHNVSNHTGWGECQIAGELLASAYINHREIAERYAVQTIFAIRVIGTRFTFYRAEVKSSYLNSLSEGFSDKNLSIYRYPALNDKYPNRIPCLDYTDPNQREQILEIMIKIKNFVIQNKTIRYN</sequence>
<keyword evidence="2" id="KW-1185">Reference proteome</keyword>
<dbReference type="AlphaFoldDB" id="A0A397GL48"/>
<comment type="caution">
    <text evidence="1">The sequence shown here is derived from an EMBL/GenBank/DDBJ whole genome shotgun (WGS) entry which is preliminary data.</text>
</comment>
<proteinExistence type="predicted"/>
<protein>
    <recommendedName>
        <fullName evidence="3">Fungal-type protein kinase domain-containing protein</fullName>
    </recommendedName>
</protein>
<organism evidence="1 2">
    <name type="scientific">Diversispora epigaea</name>
    <dbReference type="NCBI Taxonomy" id="1348612"/>
    <lineage>
        <taxon>Eukaryota</taxon>
        <taxon>Fungi</taxon>
        <taxon>Fungi incertae sedis</taxon>
        <taxon>Mucoromycota</taxon>
        <taxon>Glomeromycotina</taxon>
        <taxon>Glomeromycetes</taxon>
        <taxon>Diversisporales</taxon>
        <taxon>Diversisporaceae</taxon>
        <taxon>Diversispora</taxon>
    </lineage>
</organism>
<evidence type="ECO:0000313" key="1">
    <source>
        <dbReference type="EMBL" id="RHZ51731.1"/>
    </source>
</evidence>
<dbReference type="Proteomes" id="UP000266861">
    <property type="component" value="Unassembled WGS sequence"/>
</dbReference>
<evidence type="ECO:0008006" key="3">
    <source>
        <dbReference type="Google" id="ProtNLM"/>
    </source>
</evidence>
<evidence type="ECO:0000313" key="2">
    <source>
        <dbReference type="Proteomes" id="UP000266861"/>
    </source>
</evidence>
<dbReference type="OrthoDB" id="2382084at2759"/>